<dbReference type="AlphaFoldDB" id="I3SZ66"/>
<keyword evidence="1 6" id="KW-0436">Ligase</keyword>
<dbReference type="GO" id="GO:0006436">
    <property type="term" value="P:tryptophanyl-tRNA aminoacylation"/>
    <property type="evidence" value="ECO:0007669"/>
    <property type="project" value="TreeGrafter"/>
</dbReference>
<dbReference type="InterPro" id="IPR050203">
    <property type="entry name" value="Trp-tRNA_synthetase"/>
</dbReference>
<dbReference type="PANTHER" id="PTHR43766:SF1">
    <property type="entry name" value="TRYPTOPHAN--TRNA LIGASE, MITOCHONDRIAL"/>
    <property type="match status" value="1"/>
</dbReference>
<sequence length="128" mass="14409">MSLTDGLSKLIANKIKRCKTDSIPGMEFDNPERPECNNLLSIYQIISGKTKEEVVQECQNMNWGTFKPLLTDALIDHLQPIQVRYEEIMSDSGYLDEVLAKGARNAAEIADATLQNVYQAMGFLRRQG</sequence>
<evidence type="ECO:0000256" key="4">
    <source>
        <dbReference type="ARBA" id="ARBA00022917"/>
    </source>
</evidence>
<evidence type="ECO:0000256" key="6">
    <source>
        <dbReference type="RuleBase" id="RU363036"/>
    </source>
</evidence>
<name>I3SZ66_LOTJA</name>
<dbReference type="GO" id="GO:0004830">
    <property type="term" value="F:tryptophan-tRNA ligase activity"/>
    <property type="evidence" value="ECO:0007669"/>
    <property type="project" value="TreeGrafter"/>
</dbReference>
<evidence type="ECO:0000256" key="3">
    <source>
        <dbReference type="ARBA" id="ARBA00022840"/>
    </source>
</evidence>
<evidence type="ECO:0000256" key="1">
    <source>
        <dbReference type="ARBA" id="ARBA00022598"/>
    </source>
</evidence>
<dbReference type="Pfam" id="PF00579">
    <property type="entry name" value="tRNA-synt_1b"/>
    <property type="match status" value="1"/>
</dbReference>
<keyword evidence="4 6" id="KW-0648">Protein biosynthesis</keyword>
<keyword evidence="3 6" id="KW-0067">ATP-binding</keyword>
<keyword evidence="5 6" id="KW-0030">Aminoacyl-tRNA synthetase</keyword>
<proteinExistence type="evidence at transcript level"/>
<dbReference type="GO" id="GO:0009507">
    <property type="term" value="C:chloroplast"/>
    <property type="evidence" value="ECO:0007669"/>
    <property type="project" value="TreeGrafter"/>
</dbReference>
<evidence type="ECO:0000313" key="7">
    <source>
        <dbReference type="EMBL" id="AFK45558.1"/>
    </source>
</evidence>
<dbReference type="SUPFAM" id="SSF52374">
    <property type="entry name" value="Nucleotidylyl transferase"/>
    <property type="match status" value="1"/>
</dbReference>
<dbReference type="EMBL" id="BT145764">
    <property type="protein sequence ID" value="AFK45558.1"/>
    <property type="molecule type" value="mRNA"/>
</dbReference>
<dbReference type="Gene3D" id="1.10.240.10">
    <property type="entry name" value="Tyrosyl-Transfer RNA Synthetase"/>
    <property type="match status" value="1"/>
</dbReference>
<comment type="similarity">
    <text evidence="6">Belongs to the class-I aminoacyl-tRNA synthetase family.</text>
</comment>
<protein>
    <recommendedName>
        <fullName evidence="8">Tryptophanyl-tRNA synthetase</fullName>
    </recommendedName>
</protein>
<dbReference type="InterPro" id="IPR002305">
    <property type="entry name" value="aa-tRNA-synth_Ic"/>
</dbReference>
<dbReference type="GO" id="GO:0005739">
    <property type="term" value="C:mitochondrion"/>
    <property type="evidence" value="ECO:0007669"/>
    <property type="project" value="TreeGrafter"/>
</dbReference>
<organism evidence="7">
    <name type="scientific">Lotus japonicus</name>
    <name type="common">Lotus corniculatus var. japonicus</name>
    <dbReference type="NCBI Taxonomy" id="34305"/>
    <lineage>
        <taxon>Eukaryota</taxon>
        <taxon>Viridiplantae</taxon>
        <taxon>Streptophyta</taxon>
        <taxon>Embryophyta</taxon>
        <taxon>Tracheophyta</taxon>
        <taxon>Spermatophyta</taxon>
        <taxon>Magnoliopsida</taxon>
        <taxon>eudicotyledons</taxon>
        <taxon>Gunneridae</taxon>
        <taxon>Pentapetalae</taxon>
        <taxon>rosids</taxon>
        <taxon>fabids</taxon>
        <taxon>Fabales</taxon>
        <taxon>Fabaceae</taxon>
        <taxon>Papilionoideae</taxon>
        <taxon>50 kb inversion clade</taxon>
        <taxon>NPAAA clade</taxon>
        <taxon>Hologalegina</taxon>
        <taxon>robinioid clade</taxon>
        <taxon>Loteae</taxon>
        <taxon>Lotus</taxon>
    </lineage>
</organism>
<evidence type="ECO:0008006" key="8">
    <source>
        <dbReference type="Google" id="ProtNLM"/>
    </source>
</evidence>
<dbReference type="PANTHER" id="PTHR43766">
    <property type="entry name" value="TRYPTOPHAN--TRNA LIGASE, MITOCHONDRIAL"/>
    <property type="match status" value="1"/>
</dbReference>
<evidence type="ECO:0000256" key="2">
    <source>
        <dbReference type="ARBA" id="ARBA00022741"/>
    </source>
</evidence>
<dbReference type="GO" id="GO:0005524">
    <property type="term" value="F:ATP binding"/>
    <property type="evidence" value="ECO:0007669"/>
    <property type="project" value="UniProtKB-KW"/>
</dbReference>
<reference evidence="7" key="1">
    <citation type="submission" date="2012-05" db="EMBL/GenBank/DDBJ databases">
        <authorList>
            <person name="Krishnakumar V."/>
            <person name="Cheung F."/>
            <person name="Xiao Y."/>
            <person name="Chan A."/>
            <person name="Moskal W.A."/>
            <person name="Town C.D."/>
        </authorList>
    </citation>
    <scope>NUCLEOTIDE SEQUENCE</scope>
</reference>
<evidence type="ECO:0000256" key="5">
    <source>
        <dbReference type="ARBA" id="ARBA00023146"/>
    </source>
</evidence>
<keyword evidence="2 6" id="KW-0547">Nucleotide-binding</keyword>
<accession>I3SZ66</accession>